<gene>
    <name evidence="1" type="ORF">DM02DRAFT_529078</name>
</gene>
<dbReference type="EMBL" id="KZ805392">
    <property type="protein sequence ID" value="PVH99440.1"/>
    <property type="molecule type" value="Genomic_DNA"/>
</dbReference>
<name>A0A2V1DMX1_9PLEO</name>
<evidence type="ECO:0000313" key="1">
    <source>
        <dbReference type="EMBL" id="PVH99440.1"/>
    </source>
</evidence>
<feature type="non-terminal residue" evidence="1">
    <location>
        <position position="1"/>
    </location>
</feature>
<dbReference type="OrthoDB" id="4674853at2759"/>
<protein>
    <submittedName>
        <fullName evidence="1">Uncharacterized protein</fullName>
    </submittedName>
</protein>
<proteinExistence type="predicted"/>
<organism evidence="1 2">
    <name type="scientific">Periconia macrospinosa</name>
    <dbReference type="NCBI Taxonomy" id="97972"/>
    <lineage>
        <taxon>Eukaryota</taxon>
        <taxon>Fungi</taxon>
        <taxon>Dikarya</taxon>
        <taxon>Ascomycota</taxon>
        <taxon>Pezizomycotina</taxon>
        <taxon>Dothideomycetes</taxon>
        <taxon>Pleosporomycetidae</taxon>
        <taxon>Pleosporales</taxon>
        <taxon>Massarineae</taxon>
        <taxon>Periconiaceae</taxon>
        <taxon>Periconia</taxon>
    </lineage>
</organism>
<dbReference type="AlphaFoldDB" id="A0A2V1DMX1"/>
<accession>A0A2V1DMX1</accession>
<keyword evidence="2" id="KW-1185">Reference proteome</keyword>
<evidence type="ECO:0000313" key="2">
    <source>
        <dbReference type="Proteomes" id="UP000244855"/>
    </source>
</evidence>
<sequence length="85" mass="8590">FGGLTLGPRTNFLDIHGDGQQCVVNRAPATTVTITGDQVTNAADAILSTCCSGVSQCRGGQFKITANSGNVIDMSLQAIGSGCSV</sequence>
<dbReference type="Proteomes" id="UP000244855">
    <property type="component" value="Unassembled WGS sequence"/>
</dbReference>
<reference evidence="1 2" key="1">
    <citation type="journal article" date="2018" name="Sci. Rep.">
        <title>Comparative genomics provides insights into the lifestyle and reveals functional heterogeneity of dark septate endophytic fungi.</title>
        <authorList>
            <person name="Knapp D.G."/>
            <person name="Nemeth J.B."/>
            <person name="Barry K."/>
            <person name="Hainaut M."/>
            <person name="Henrissat B."/>
            <person name="Johnson J."/>
            <person name="Kuo A."/>
            <person name="Lim J.H.P."/>
            <person name="Lipzen A."/>
            <person name="Nolan M."/>
            <person name="Ohm R.A."/>
            <person name="Tamas L."/>
            <person name="Grigoriev I.V."/>
            <person name="Spatafora J.W."/>
            <person name="Nagy L.G."/>
            <person name="Kovacs G.M."/>
        </authorList>
    </citation>
    <scope>NUCLEOTIDE SEQUENCE [LARGE SCALE GENOMIC DNA]</scope>
    <source>
        <strain evidence="1 2">DSE2036</strain>
    </source>
</reference>